<dbReference type="Proteomes" id="UP001202831">
    <property type="component" value="Unassembled WGS sequence"/>
</dbReference>
<dbReference type="InterPro" id="IPR002852">
    <property type="entry name" value="UPF0251"/>
</dbReference>
<dbReference type="Pfam" id="PF02001">
    <property type="entry name" value="DUF134"/>
    <property type="match status" value="1"/>
</dbReference>
<sequence>MARPKKCRHLSAHVPCSLFKPNGIPGCELEKLILDADEFEALHLADVMKLQQLQAAKRMGISRQTFGNLIASARHKVASAIIEGKALVLPQPTQEQ</sequence>
<dbReference type="PANTHER" id="PTHR37478">
    <property type="match status" value="1"/>
</dbReference>
<proteinExistence type="inferred from homology"/>
<dbReference type="PANTHER" id="PTHR37478:SF2">
    <property type="entry name" value="UPF0251 PROTEIN TK0562"/>
    <property type="match status" value="1"/>
</dbReference>
<gene>
    <name evidence="3" type="ORF">L2725_08920</name>
</gene>
<reference evidence="3 4" key="1">
    <citation type="submission" date="2022-01" db="EMBL/GenBank/DDBJ databases">
        <title>Whole genome-based taxonomy of the Shewanellaceae.</title>
        <authorList>
            <person name="Martin-Rodriguez A.J."/>
        </authorList>
    </citation>
    <scope>NUCLEOTIDE SEQUENCE [LARGE SCALE GENOMIC DNA]</scope>
    <source>
        <strain evidence="3 4">DSM 21332</strain>
    </source>
</reference>
<organism evidence="3 4">
    <name type="scientific">Shewanella corallii</name>
    <dbReference type="NCBI Taxonomy" id="560080"/>
    <lineage>
        <taxon>Bacteria</taxon>
        <taxon>Pseudomonadati</taxon>
        <taxon>Pseudomonadota</taxon>
        <taxon>Gammaproteobacteria</taxon>
        <taxon>Alteromonadales</taxon>
        <taxon>Shewanellaceae</taxon>
        <taxon>Shewanella</taxon>
    </lineage>
</organism>
<evidence type="ECO:0000313" key="4">
    <source>
        <dbReference type="Proteomes" id="UP001202831"/>
    </source>
</evidence>
<evidence type="ECO:0000313" key="3">
    <source>
        <dbReference type="EMBL" id="MCL2913915.1"/>
    </source>
</evidence>
<dbReference type="HAMAP" id="MF_00674">
    <property type="entry name" value="UPF0251"/>
    <property type="match status" value="1"/>
</dbReference>
<dbReference type="EMBL" id="JAKIKT010000002">
    <property type="protein sequence ID" value="MCL2913915.1"/>
    <property type="molecule type" value="Genomic_DNA"/>
</dbReference>
<dbReference type="RefSeq" id="WP_249248615.1">
    <property type="nucleotide sequence ID" value="NZ_JAKIKT010000002.1"/>
</dbReference>
<comment type="similarity">
    <text evidence="1 2">Belongs to the UPF0251 family.</text>
</comment>
<keyword evidence="4" id="KW-1185">Reference proteome</keyword>
<evidence type="ECO:0000256" key="1">
    <source>
        <dbReference type="ARBA" id="ARBA00009350"/>
    </source>
</evidence>
<accession>A0ABT0N757</accession>
<evidence type="ECO:0000256" key="2">
    <source>
        <dbReference type="HAMAP-Rule" id="MF_00674"/>
    </source>
</evidence>
<comment type="caution">
    <text evidence="3">The sequence shown here is derived from an EMBL/GenBank/DDBJ whole genome shotgun (WGS) entry which is preliminary data.</text>
</comment>
<protein>
    <recommendedName>
        <fullName evidence="2">UPF0251 protein L2725_08920</fullName>
    </recommendedName>
</protein>
<name>A0ABT0N757_9GAMM</name>